<name>A0A1N7LMM9_9PROT</name>
<feature type="domain" description="Type VII secretion system protein EssD-like" evidence="2">
    <location>
        <begin position="28"/>
        <end position="126"/>
    </location>
</feature>
<gene>
    <name evidence="3" type="ORF">SAMN05421779_103426</name>
</gene>
<accession>A0A1N7LMM9</accession>
<dbReference type="InterPro" id="IPR044929">
    <property type="entry name" value="DNA/RNA_non-sp_Endonuclease_sf"/>
</dbReference>
<dbReference type="Gene3D" id="3.40.570.10">
    <property type="entry name" value="Extracellular Endonuclease, subunit A"/>
    <property type="match status" value="1"/>
</dbReference>
<dbReference type="STRING" id="80876.SAMN05421779_103426"/>
<organism evidence="3 4">
    <name type="scientific">Insolitispirillum peregrinum</name>
    <dbReference type="NCBI Taxonomy" id="80876"/>
    <lineage>
        <taxon>Bacteria</taxon>
        <taxon>Pseudomonadati</taxon>
        <taxon>Pseudomonadota</taxon>
        <taxon>Alphaproteobacteria</taxon>
        <taxon>Rhodospirillales</taxon>
        <taxon>Novispirillaceae</taxon>
        <taxon>Insolitispirillum</taxon>
    </lineage>
</organism>
<feature type="region of interest" description="Disordered" evidence="1">
    <location>
        <begin position="38"/>
        <end position="75"/>
    </location>
</feature>
<evidence type="ECO:0000256" key="1">
    <source>
        <dbReference type="SAM" id="MobiDB-lite"/>
    </source>
</evidence>
<evidence type="ECO:0000313" key="4">
    <source>
        <dbReference type="Proteomes" id="UP000185678"/>
    </source>
</evidence>
<reference evidence="3 4" key="1">
    <citation type="submission" date="2017-01" db="EMBL/GenBank/DDBJ databases">
        <authorList>
            <person name="Mah S.A."/>
            <person name="Swanson W.J."/>
            <person name="Moy G.W."/>
            <person name="Vacquier V.D."/>
        </authorList>
    </citation>
    <scope>NUCLEOTIDE SEQUENCE [LARGE SCALE GENOMIC DNA]</scope>
    <source>
        <strain evidence="3 4">DSM 11589</strain>
    </source>
</reference>
<dbReference type="OrthoDB" id="7387101at2"/>
<dbReference type="Pfam" id="PF13930">
    <property type="entry name" value="Endonuclea_NS_2"/>
    <property type="match status" value="1"/>
</dbReference>
<evidence type="ECO:0000259" key="2">
    <source>
        <dbReference type="Pfam" id="PF13930"/>
    </source>
</evidence>
<proteinExistence type="predicted"/>
<protein>
    <submittedName>
        <fullName evidence="3">DNA/RNA non-specific endonuclease</fullName>
    </submittedName>
</protein>
<dbReference type="InterPro" id="IPR044927">
    <property type="entry name" value="Endonuclea_NS_2"/>
</dbReference>
<dbReference type="EMBL" id="FTOA01000003">
    <property type="protein sequence ID" value="SIS75042.1"/>
    <property type="molecule type" value="Genomic_DNA"/>
</dbReference>
<keyword evidence="3" id="KW-0378">Hydrolase</keyword>
<dbReference type="RefSeq" id="WP_076400104.1">
    <property type="nucleotide sequence ID" value="NZ_FTOA01000003.1"/>
</dbReference>
<keyword evidence="4" id="KW-1185">Reference proteome</keyword>
<dbReference type="GO" id="GO:0004519">
    <property type="term" value="F:endonuclease activity"/>
    <property type="evidence" value="ECO:0007669"/>
    <property type="project" value="UniProtKB-KW"/>
</dbReference>
<keyword evidence="3" id="KW-0540">Nuclease</keyword>
<keyword evidence="3" id="KW-0255">Endonuclease</keyword>
<dbReference type="AlphaFoldDB" id="A0A1N7LMM9"/>
<dbReference type="Proteomes" id="UP000185678">
    <property type="component" value="Unassembled WGS sequence"/>
</dbReference>
<evidence type="ECO:0000313" key="3">
    <source>
        <dbReference type="EMBL" id="SIS75042.1"/>
    </source>
</evidence>
<sequence length="237" mass="25207">MSPPIVYVPGNHTTNYGGLTQQVTSAVIVRATATLTPSNMTGGSGPSSSITPPGWGSGTCPEHHNRGHLIGNKLGGPGDEAKNLVTLTAGTNHPMMYEYEDLVYNYVRAQPHGTACTYTVECFYDDIYYTSTTGFPVPGASGNPFCLFPAPAYLRLSLTNGGPVTLNTLSQYQANPPATLGTAGLATSLLVYNGGYKWYQSAVHYGNNCWAVVNNLNDPNVQIAARAYARALGYDFP</sequence>